<dbReference type="Gene3D" id="3.30.50.10">
    <property type="entry name" value="Erythroid Transcription Factor GATA-1, subunit A"/>
    <property type="match status" value="1"/>
</dbReference>
<name>A0A9Q1REN0_9SOLA</name>
<keyword evidence="4" id="KW-0479">Metal-binding</keyword>
<dbReference type="OrthoDB" id="1291382at2759"/>
<feature type="region of interest" description="Disordered" evidence="5">
    <location>
        <begin position="1"/>
        <end position="63"/>
    </location>
</feature>
<dbReference type="InterPro" id="IPR000679">
    <property type="entry name" value="Znf_GATA"/>
</dbReference>
<dbReference type="GO" id="GO:0008270">
    <property type="term" value="F:zinc ion binding"/>
    <property type="evidence" value="ECO:0007669"/>
    <property type="project" value="UniProtKB-KW"/>
</dbReference>
<evidence type="ECO:0000256" key="1">
    <source>
        <dbReference type="ARBA" id="ARBA00023015"/>
    </source>
</evidence>
<dbReference type="GO" id="GO:0006355">
    <property type="term" value="P:regulation of DNA-templated transcription"/>
    <property type="evidence" value="ECO:0007669"/>
    <property type="project" value="InterPro"/>
</dbReference>
<keyword evidence="2" id="KW-0238">DNA-binding</keyword>
<reference evidence="8" key="1">
    <citation type="journal article" date="2023" name="Proc. Natl. Acad. Sci. U.S.A.">
        <title>Genomic and structural basis for evolution of tropane alkaloid biosynthesis.</title>
        <authorList>
            <person name="Wanga Y.-J."/>
            <person name="Taina T."/>
            <person name="Yua J.-Y."/>
            <person name="Lia J."/>
            <person name="Xua B."/>
            <person name="Chenc J."/>
            <person name="D'Auriad J.C."/>
            <person name="Huanga J.-P."/>
            <person name="Huanga S.-X."/>
        </authorList>
    </citation>
    <scope>NUCLEOTIDE SEQUENCE [LARGE SCALE GENOMIC DNA]</scope>
    <source>
        <strain evidence="8">cv. KIB-2019</strain>
    </source>
</reference>
<evidence type="ECO:0000313" key="7">
    <source>
        <dbReference type="EMBL" id="KAJ8553177.1"/>
    </source>
</evidence>
<evidence type="ECO:0000256" key="2">
    <source>
        <dbReference type="ARBA" id="ARBA00023125"/>
    </source>
</evidence>
<feature type="region of interest" description="Disordered" evidence="5">
    <location>
        <begin position="98"/>
        <end position="124"/>
    </location>
</feature>
<proteinExistence type="predicted"/>
<evidence type="ECO:0000256" key="5">
    <source>
        <dbReference type="SAM" id="MobiDB-lite"/>
    </source>
</evidence>
<sequence length="124" mass="13406">MQRNKGQFTSSKPNSDDSSATTSNWEANQGWGLDSSGTQSQETSCRHCGISEKSTPMMRRGPEGPRTLCNACGLMWENKGTMRDLSNAAVPLVQNQSVDTGEENENFEAQQMVSEGAGNGDDLL</sequence>
<evidence type="ECO:0000256" key="3">
    <source>
        <dbReference type="ARBA" id="ARBA00023163"/>
    </source>
</evidence>
<gene>
    <name evidence="7" type="ORF">K7X08_023855</name>
</gene>
<dbReference type="EMBL" id="JAJAGQ010000009">
    <property type="protein sequence ID" value="KAJ8553177.1"/>
    <property type="molecule type" value="Genomic_DNA"/>
</dbReference>
<dbReference type="CDD" id="cd00202">
    <property type="entry name" value="ZnF_GATA"/>
    <property type="match status" value="1"/>
</dbReference>
<dbReference type="PROSITE" id="PS00344">
    <property type="entry name" value="GATA_ZN_FINGER_1"/>
    <property type="match status" value="1"/>
</dbReference>
<keyword evidence="4" id="KW-0863">Zinc-finger</keyword>
<dbReference type="PROSITE" id="PS50114">
    <property type="entry name" value="GATA_ZN_FINGER_2"/>
    <property type="match status" value="1"/>
</dbReference>
<accession>A0A9Q1REN0</accession>
<dbReference type="SUPFAM" id="SSF57716">
    <property type="entry name" value="Glucocorticoid receptor-like (DNA-binding domain)"/>
    <property type="match status" value="1"/>
</dbReference>
<protein>
    <recommendedName>
        <fullName evidence="6">GATA-type domain-containing protein</fullName>
    </recommendedName>
</protein>
<dbReference type="InterPro" id="IPR045280">
    <property type="entry name" value="TIFY-like"/>
</dbReference>
<dbReference type="InterPro" id="IPR013088">
    <property type="entry name" value="Znf_NHR/GATA"/>
</dbReference>
<evidence type="ECO:0000259" key="6">
    <source>
        <dbReference type="PROSITE" id="PS50114"/>
    </source>
</evidence>
<organism evidence="7 8">
    <name type="scientific">Anisodus acutangulus</name>
    <dbReference type="NCBI Taxonomy" id="402998"/>
    <lineage>
        <taxon>Eukaryota</taxon>
        <taxon>Viridiplantae</taxon>
        <taxon>Streptophyta</taxon>
        <taxon>Embryophyta</taxon>
        <taxon>Tracheophyta</taxon>
        <taxon>Spermatophyta</taxon>
        <taxon>Magnoliopsida</taxon>
        <taxon>eudicotyledons</taxon>
        <taxon>Gunneridae</taxon>
        <taxon>Pentapetalae</taxon>
        <taxon>asterids</taxon>
        <taxon>lamiids</taxon>
        <taxon>Solanales</taxon>
        <taxon>Solanaceae</taxon>
        <taxon>Solanoideae</taxon>
        <taxon>Hyoscyameae</taxon>
        <taxon>Anisodus</taxon>
    </lineage>
</organism>
<dbReference type="SMART" id="SM00401">
    <property type="entry name" value="ZnF_GATA"/>
    <property type="match status" value="1"/>
</dbReference>
<feature type="compositionally biased region" description="Polar residues" evidence="5">
    <location>
        <begin position="1"/>
        <end position="27"/>
    </location>
</feature>
<dbReference type="AlphaFoldDB" id="A0A9Q1REN0"/>
<dbReference type="GO" id="GO:0043565">
    <property type="term" value="F:sequence-specific DNA binding"/>
    <property type="evidence" value="ECO:0007669"/>
    <property type="project" value="InterPro"/>
</dbReference>
<dbReference type="Pfam" id="PF00320">
    <property type="entry name" value="GATA"/>
    <property type="match status" value="1"/>
</dbReference>
<dbReference type="PANTHER" id="PTHR46125">
    <property type="entry name" value="GATA TRANSCRIPTION FACTOR 28"/>
    <property type="match status" value="1"/>
</dbReference>
<keyword evidence="4" id="KW-0862">Zinc</keyword>
<evidence type="ECO:0000256" key="4">
    <source>
        <dbReference type="PROSITE-ProRule" id="PRU00094"/>
    </source>
</evidence>
<keyword evidence="3" id="KW-0804">Transcription</keyword>
<feature type="domain" description="GATA-type" evidence="6">
    <location>
        <begin position="39"/>
        <end position="96"/>
    </location>
</feature>
<dbReference type="Proteomes" id="UP001152561">
    <property type="component" value="Unassembled WGS sequence"/>
</dbReference>
<keyword evidence="8" id="KW-1185">Reference proteome</keyword>
<evidence type="ECO:0000313" key="8">
    <source>
        <dbReference type="Proteomes" id="UP001152561"/>
    </source>
</evidence>
<keyword evidence="1" id="KW-0805">Transcription regulation</keyword>
<dbReference type="PANTHER" id="PTHR46125:SF27">
    <property type="entry name" value="GATA TRANSCRIPTION FACTOR 28"/>
    <property type="match status" value="1"/>
</dbReference>
<comment type="caution">
    <text evidence="7">The sequence shown here is derived from an EMBL/GenBank/DDBJ whole genome shotgun (WGS) entry which is preliminary data.</text>
</comment>